<dbReference type="InterPro" id="IPR003029">
    <property type="entry name" value="S1_domain"/>
</dbReference>
<evidence type="ECO:0000256" key="6">
    <source>
        <dbReference type="ARBA" id="ARBA00022842"/>
    </source>
</evidence>
<dbReference type="InterPro" id="IPR004087">
    <property type="entry name" value="KH_dom"/>
</dbReference>
<dbReference type="FunFam" id="3.30.230.70:FF:000001">
    <property type="entry name" value="Polyribonucleotide nucleotidyltransferase"/>
    <property type="match status" value="1"/>
</dbReference>
<dbReference type="SUPFAM" id="SSF55666">
    <property type="entry name" value="Ribonuclease PH domain 2-like"/>
    <property type="match status" value="2"/>
</dbReference>
<dbReference type="FunFam" id="2.40.50.140:FF:000189">
    <property type="entry name" value="Polyribonucleotide nucleotidyltransferase, putative"/>
    <property type="match status" value="1"/>
</dbReference>
<dbReference type="AlphaFoldDB" id="A0A7C4U8E6"/>
<dbReference type="PANTHER" id="PTHR11252:SF0">
    <property type="entry name" value="POLYRIBONUCLEOTIDE NUCLEOTIDYLTRANSFERASE 1, MITOCHONDRIAL"/>
    <property type="match status" value="1"/>
</dbReference>
<dbReference type="PROSITE" id="PS50126">
    <property type="entry name" value="S1"/>
    <property type="match status" value="1"/>
</dbReference>
<name>A0A7C4U8E6_UNCW3</name>
<feature type="binding site" evidence="8">
    <location>
        <position position="480"/>
    </location>
    <ligand>
        <name>Mg(2+)</name>
        <dbReference type="ChEBI" id="CHEBI:18420"/>
    </ligand>
</feature>
<evidence type="ECO:0000256" key="4">
    <source>
        <dbReference type="ARBA" id="ARBA00022695"/>
    </source>
</evidence>
<dbReference type="Pfam" id="PF00013">
    <property type="entry name" value="KH_1"/>
    <property type="match status" value="1"/>
</dbReference>
<evidence type="ECO:0000256" key="5">
    <source>
        <dbReference type="ARBA" id="ARBA00022723"/>
    </source>
</evidence>
<dbReference type="InterPro" id="IPR036345">
    <property type="entry name" value="ExoRNase_PH_dom2_sf"/>
</dbReference>
<dbReference type="InterPro" id="IPR004088">
    <property type="entry name" value="KH_dom_type_1"/>
</dbReference>
<dbReference type="GO" id="GO:0000287">
    <property type="term" value="F:magnesium ion binding"/>
    <property type="evidence" value="ECO:0007669"/>
    <property type="project" value="UniProtKB-UniRule"/>
</dbReference>
<organism evidence="10">
    <name type="scientific">candidate division WOR-3 bacterium</name>
    <dbReference type="NCBI Taxonomy" id="2052148"/>
    <lineage>
        <taxon>Bacteria</taxon>
        <taxon>Bacteria division WOR-3</taxon>
    </lineage>
</organism>
<dbReference type="EC" id="2.7.7.8" evidence="8"/>
<dbReference type="Pfam" id="PF03725">
    <property type="entry name" value="RNase_PH_C"/>
    <property type="match status" value="1"/>
</dbReference>
<keyword evidence="2 8" id="KW-0963">Cytoplasm</keyword>
<reference evidence="10" key="1">
    <citation type="journal article" date="2020" name="mSystems">
        <title>Genome- and Community-Level Interaction Insights into Carbon Utilization and Element Cycling Functions of Hydrothermarchaeota in Hydrothermal Sediment.</title>
        <authorList>
            <person name="Zhou Z."/>
            <person name="Liu Y."/>
            <person name="Xu W."/>
            <person name="Pan J."/>
            <person name="Luo Z.H."/>
            <person name="Li M."/>
        </authorList>
    </citation>
    <scope>NUCLEOTIDE SEQUENCE [LARGE SCALE GENOMIC DNA]</scope>
    <source>
        <strain evidence="10">SpSt-780</strain>
    </source>
</reference>
<dbReference type="Pfam" id="PF01138">
    <property type="entry name" value="RNase_PH"/>
    <property type="match status" value="2"/>
</dbReference>
<dbReference type="SMART" id="SM00322">
    <property type="entry name" value="KH"/>
    <property type="match status" value="1"/>
</dbReference>
<dbReference type="FunFam" id="3.30.230.70:FF:000002">
    <property type="entry name" value="Polyribonucleotide nucleotidyltransferase"/>
    <property type="match status" value="1"/>
</dbReference>
<comment type="function">
    <text evidence="8">Involved in mRNA degradation. Catalyzes the phosphorolysis of single-stranded polyribonucleotides processively in the 3'- to 5'-direction.</text>
</comment>
<dbReference type="InterPro" id="IPR020568">
    <property type="entry name" value="Ribosomal_Su5_D2-typ_SF"/>
</dbReference>
<dbReference type="Gene3D" id="3.30.1370.10">
    <property type="entry name" value="K Homology domain, type 1"/>
    <property type="match status" value="1"/>
</dbReference>
<gene>
    <name evidence="8" type="primary">pnp</name>
    <name evidence="10" type="ORF">ENV67_08900</name>
</gene>
<sequence length="698" mass="77926">MLQVFEIEIGKRKLIIESGDIARQSNGSVIVKYGDTIVLTTACAEKEPKEDIDFFPLTVNYIERTYAAGKIPGGFFKREGKPSDREVLFSRITDRPIRPMFPENFFNETQIITTLLSHDQENESDILSIIGASAALSISDIPFLEPVGAVKIGYKNNEFIVNPTTKEIEDSEMEFVVAGTKNAITMLEGKFSEIDEDVIITAIEIAHREIQKIVELQNRMILSVGKKKMKVEEVIIPEDLKTQVINDVRNEIEISLTIKEKLERKNFYESIVKKEVEKFPDEQRKIVKKIIEDYRTSRFRENVINNEKRIDGRRPDEIRPILCEVGVLPRVHGSALFRRGETVSLCTVTLGTKEDEQKVDELFLEGYKRFMLHYNFPPFSVGEVSPLKAPGRREIGHGALAEKALSFVIPDEKNFPYTIRVVSDILESNGSSSMATVCGSSLALMDAGVPIKSHVGGISIGLIKEGDKYRILTDIAGEEDSHGDMDFKIAGTLKGITAIQLDTKITDLNIQILKEALNYGKEARKKIIDIMTKTLSSPREQISEYAPKIIVMNVPKEKIGEIIGPGGKVIRGIIEKSNAKIEISDDGEVVISSQELSAVEKAKEMIDEIVEEIAVGNVYKGVVTRIAPYGAFVKIGSSKEGLIHISQLAPFKVEKVEDIVKIGEEVRVKVVSIDNQGRIALSRKALLVEEKKGKNHQD</sequence>
<keyword evidence="5 8" id="KW-0479">Metal-binding</keyword>
<evidence type="ECO:0000313" key="10">
    <source>
        <dbReference type="EMBL" id="HGW92637.1"/>
    </source>
</evidence>
<comment type="cofactor">
    <cofactor evidence="8">
        <name>Mg(2+)</name>
        <dbReference type="ChEBI" id="CHEBI:18420"/>
    </cofactor>
</comment>
<keyword evidence="6 8" id="KW-0460">Magnesium</keyword>
<dbReference type="Gene3D" id="3.30.230.70">
    <property type="entry name" value="GHMP Kinase, N-terminal domain"/>
    <property type="match status" value="2"/>
</dbReference>
<dbReference type="PIRSF" id="PIRSF005499">
    <property type="entry name" value="PNPase"/>
    <property type="match status" value="1"/>
</dbReference>
<comment type="similarity">
    <text evidence="1 8">Belongs to the polyribonucleotide nucleotidyltransferase family.</text>
</comment>
<dbReference type="InterPro" id="IPR036612">
    <property type="entry name" value="KH_dom_type_1_sf"/>
</dbReference>
<dbReference type="SUPFAM" id="SSF54791">
    <property type="entry name" value="Eukaryotic type KH-domain (KH-domain type I)"/>
    <property type="match status" value="1"/>
</dbReference>
<keyword evidence="7 8" id="KW-0694">RNA-binding</keyword>
<dbReference type="CDD" id="cd11363">
    <property type="entry name" value="RNase_PH_PNPase_1"/>
    <property type="match status" value="1"/>
</dbReference>
<dbReference type="SUPFAM" id="SSF54211">
    <property type="entry name" value="Ribosomal protein S5 domain 2-like"/>
    <property type="match status" value="2"/>
</dbReference>
<evidence type="ECO:0000256" key="1">
    <source>
        <dbReference type="ARBA" id="ARBA00007404"/>
    </source>
</evidence>
<dbReference type="FunFam" id="3.30.1370.10:FF:000001">
    <property type="entry name" value="Polyribonucleotide nucleotidyltransferase"/>
    <property type="match status" value="1"/>
</dbReference>
<evidence type="ECO:0000256" key="3">
    <source>
        <dbReference type="ARBA" id="ARBA00022679"/>
    </source>
</evidence>
<dbReference type="EMBL" id="DTHG01000106">
    <property type="protein sequence ID" value="HGW92637.1"/>
    <property type="molecule type" value="Genomic_DNA"/>
</dbReference>
<dbReference type="SUPFAM" id="SSF50249">
    <property type="entry name" value="Nucleic acid-binding proteins"/>
    <property type="match status" value="1"/>
</dbReference>
<comment type="caution">
    <text evidence="10">The sequence shown here is derived from an EMBL/GenBank/DDBJ whole genome shotgun (WGS) entry which is preliminary data.</text>
</comment>
<dbReference type="InterPro" id="IPR015847">
    <property type="entry name" value="ExoRNase_PH_dom2"/>
</dbReference>
<dbReference type="Pfam" id="PF00575">
    <property type="entry name" value="S1"/>
    <property type="match status" value="1"/>
</dbReference>
<evidence type="ECO:0000259" key="9">
    <source>
        <dbReference type="PROSITE" id="PS50126"/>
    </source>
</evidence>
<dbReference type="CDD" id="cd11364">
    <property type="entry name" value="RNase_PH_PNPase_2"/>
    <property type="match status" value="1"/>
</dbReference>
<keyword evidence="3 8" id="KW-0808">Transferase</keyword>
<dbReference type="InterPro" id="IPR012340">
    <property type="entry name" value="NA-bd_OB-fold"/>
</dbReference>
<dbReference type="InterPro" id="IPR027408">
    <property type="entry name" value="PNPase/RNase_PH_dom_sf"/>
</dbReference>
<dbReference type="InterPro" id="IPR012162">
    <property type="entry name" value="PNPase"/>
</dbReference>
<dbReference type="GO" id="GO:0004654">
    <property type="term" value="F:polyribonucleotide nucleotidyltransferase activity"/>
    <property type="evidence" value="ECO:0007669"/>
    <property type="project" value="UniProtKB-UniRule"/>
</dbReference>
<dbReference type="GO" id="GO:0003723">
    <property type="term" value="F:RNA binding"/>
    <property type="evidence" value="ECO:0007669"/>
    <property type="project" value="UniProtKB-UniRule"/>
</dbReference>
<keyword evidence="4 8" id="KW-0548">Nucleotidyltransferase</keyword>
<dbReference type="GO" id="GO:0006402">
    <property type="term" value="P:mRNA catabolic process"/>
    <property type="evidence" value="ECO:0007669"/>
    <property type="project" value="UniProtKB-UniRule"/>
</dbReference>
<dbReference type="InterPro" id="IPR015848">
    <property type="entry name" value="PNPase_PH_RNA-bd_bac/org-type"/>
</dbReference>
<dbReference type="GO" id="GO:0000175">
    <property type="term" value="F:3'-5'-RNA exonuclease activity"/>
    <property type="evidence" value="ECO:0007669"/>
    <property type="project" value="TreeGrafter"/>
</dbReference>
<evidence type="ECO:0000256" key="7">
    <source>
        <dbReference type="ARBA" id="ARBA00022884"/>
    </source>
</evidence>
<evidence type="ECO:0000256" key="8">
    <source>
        <dbReference type="HAMAP-Rule" id="MF_01595"/>
    </source>
</evidence>
<proteinExistence type="inferred from homology"/>
<dbReference type="Pfam" id="PF03726">
    <property type="entry name" value="PNPase"/>
    <property type="match status" value="1"/>
</dbReference>
<dbReference type="Gene3D" id="2.40.50.140">
    <property type="entry name" value="Nucleic acid-binding proteins"/>
    <property type="match status" value="1"/>
</dbReference>
<dbReference type="SMART" id="SM00316">
    <property type="entry name" value="S1"/>
    <property type="match status" value="1"/>
</dbReference>
<protein>
    <recommendedName>
        <fullName evidence="8">Polyribonucleotide nucleotidyltransferase</fullName>
        <ecNumber evidence="8">2.7.7.8</ecNumber>
    </recommendedName>
    <alternativeName>
        <fullName evidence="8">Polynucleotide phosphorylase</fullName>
        <shortName evidence="8">PNPase</shortName>
    </alternativeName>
</protein>
<comment type="subcellular location">
    <subcellularLocation>
        <location evidence="8">Cytoplasm</location>
    </subcellularLocation>
</comment>
<dbReference type="PANTHER" id="PTHR11252">
    <property type="entry name" value="POLYRIBONUCLEOTIDE NUCLEOTIDYLTRANSFERASE"/>
    <property type="match status" value="1"/>
</dbReference>
<dbReference type="HAMAP" id="MF_01595">
    <property type="entry name" value="PNPase"/>
    <property type="match status" value="1"/>
</dbReference>
<feature type="domain" description="S1 motif" evidence="9">
    <location>
        <begin position="616"/>
        <end position="684"/>
    </location>
</feature>
<dbReference type="NCBIfam" id="TIGR03591">
    <property type="entry name" value="polynuc_phos"/>
    <property type="match status" value="1"/>
</dbReference>
<accession>A0A7C4U8E6</accession>
<dbReference type="NCBIfam" id="NF008805">
    <property type="entry name" value="PRK11824.1"/>
    <property type="match status" value="1"/>
</dbReference>
<comment type="catalytic activity">
    <reaction evidence="8">
        <text>RNA(n+1) + phosphate = RNA(n) + a ribonucleoside 5'-diphosphate</text>
        <dbReference type="Rhea" id="RHEA:22096"/>
        <dbReference type="Rhea" id="RHEA-COMP:14527"/>
        <dbReference type="Rhea" id="RHEA-COMP:17342"/>
        <dbReference type="ChEBI" id="CHEBI:43474"/>
        <dbReference type="ChEBI" id="CHEBI:57930"/>
        <dbReference type="ChEBI" id="CHEBI:140395"/>
        <dbReference type="EC" id="2.7.7.8"/>
    </reaction>
</comment>
<evidence type="ECO:0000256" key="2">
    <source>
        <dbReference type="ARBA" id="ARBA00022490"/>
    </source>
</evidence>
<dbReference type="CDD" id="cd02393">
    <property type="entry name" value="KH-I_PNPase"/>
    <property type="match status" value="1"/>
</dbReference>
<dbReference type="GO" id="GO:0006396">
    <property type="term" value="P:RNA processing"/>
    <property type="evidence" value="ECO:0007669"/>
    <property type="project" value="InterPro"/>
</dbReference>
<feature type="binding site" evidence="8">
    <location>
        <position position="486"/>
    </location>
    <ligand>
        <name>Mg(2+)</name>
        <dbReference type="ChEBI" id="CHEBI:18420"/>
    </ligand>
</feature>
<dbReference type="PROSITE" id="PS50084">
    <property type="entry name" value="KH_TYPE_1"/>
    <property type="match status" value="1"/>
</dbReference>
<dbReference type="GO" id="GO:0005829">
    <property type="term" value="C:cytosol"/>
    <property type="evidence" value="ECO:0007669"/>
    <property type="project" value="TreeGrafter"/>
</dbReference>
<dbReference type="InterPro" id="IPR001247">
    <property type="entry name" value="ExoRNase_PH_dom1"/>
</dbReference>